<dbReference type="PROSITE" id="PS51532">
    <property type="entry name" value="PITH"/>
    <property type="match status" value="1"/>
</dbReference>
<organism evidence="5 6">
    <name type="scientific">Emydomyces testavorans</name>
    <dbReference type="NCBI Taxonomy" id="2070801"/>
    <lineage>
        <taxon>Eukaryota</taxon>
        <taxon>Fungi</taxon>
        <taxon>Dikarya</taxon>
        <taxon>Ascomycota</taxon>
        <taxon>Pezizomycotina</taxon>
        <taxon>Eurotiomycetes</taxon>
        <taxon>Eurotiomycetidae</taxon>
        <taxon>Onygenales</taxon>
        <taxon>Nannizziopsiaceae</taxon>
        <taxon>Emydomyces</taxon>
    </lineage>
</organism>
<comment type="similarity">
    <text evidence="1">Belongs to the thioredoxin family.</text>
</comment>
<protein>
    <submittedName>
        <fullName evidence="5">Thioredoxin-like protein 1</fullName>
    </submittedName>
</protein>
<dbReference type="Gene3D" id="2.60.120.470">
    <property type="entry name" value="PITH domain"/>
    <property type="match status" value="1"/>
</dbReference>
<name>A0AAF0DJ16_9EURO</name>
<dbReference type="Pfam" id="PF06201">
    <property type="entry name" value="PITH"/>
    <property type="match status" value="1"/>
</dbReference>
<evidence type="ECO:0000313" key="6">
    <source>
        <dbReference type="Proteomes" id="UP001219355"/>
    </source>
</evidence>
<dbReference type="Proteomes" id="UP001219355">
    <property type="component" value="Chromosome 3"/>
</dbReference>
<dbReference type="SUPFAM" id="SSF52833">
    <property type="entry name" value="Thioredoxin-like"/>
    <property type="match status" value="1"/>
</dbReference>
<keyword evidence="2" id="KW-1015">Disulfide bond</keyword>
<dbReference type="InterPro" id="IPR037047">
    <property type="entry name" value="PITH_dom_sf"/>
</dbReference>
<dbReference type="EMBL" id="CP120629">
    <property type="protein sequence ID" value="WEW59537.1"/>
    <property type="molecule type" value="Genomic_DNA"/>
</dbReference>
<gene>
    <name evidence="5" type="primary">txl1</name>
    <name evidence="5" type="ORF">PRK78_005011</name>
</gene>
<dbReference type="InterPro" id="IPR008979">
    <property type="entry name" value="Galactose-bd-like_sf"/>
</dbReference>
<sequence length="262" mass="28858">MSGAFGVTAMPTFIIFKEGDIVYTIRGADNKSLTDAVRKFASGVEGGEAGAAAGGESSESSSNWLGVAVPKGYQDITEQVELKSIDLLNCDNDIGPGRALFEKTEPSALKPKAKEQSKPDWVESDTDEQLMLFMPFKASLKIHSLHITSLPPKDEDDEVPMRPKTIKLYINRSHIIGFDEADDIQPTQEIMIGPKDWDTKTGTAKVELRFVKFQRVSSLVLYFVDGDGDNEKIRVDRIRLFGESGEKMEMGKLEKFGDSGGE</sequence>
<accession>A0AAF0DJ16</accession>
<proteinExistence type="inferred from homology"/>
<evidence type="ECO:0000256" key="3">
    <source>
        <dbReference type="SAM" id="MobiDB-lite"/>
    </source>
</evidence>
<dbReference type="InterPro" id="IPR010400">
    <property type="entry name" value="PITH_dom"/>
</dbReference>
<dbReference type="InterPro" id="IPR036249">
    <property type="entry name" value="Thioredoxin-like_sf"/>
</dbReference>
<evidence type="ECO:0000256" key="1">
    <source>
        <dbReference type="ARBA" id="ARBA00008987"/>
    </source>
</evidence>
<evidence type="ECO:0000256" key="2">
    <source>
        <dbReference type="ARBA" id="ARBA00023157"/>
    </source>
</evidence>
<evidence type="ECO:0000259" key="4">
    <source>
        <dbReference type="PROSITE" id="PS51532"/>
    </source>
</evidence>
<feature type="region of interest" description="Disordered" evidence="3">
    <location>
        <begin position="102"/>
        <end position="121"/>
    </location>
</feature>
<dbReference type="PANTHER" id="PTHR46115">
    <property type="entry name" value="THIOREDOXIN-LIKE PROTEIN 1"/>
    <property type="match status" value="1"/>
</dbReference>
<dbReference type="GO" id="GO:0005737">
    <property type="term" value="C:cytoplasm"/>
    <property type="evidence" value="ECO:0007669"/>
    <property type="project" value="UniProtKB-ARBA"/>
</dbReference>
<keyword evidence="6" id="KW-1185">Reference proteome</keyword>
<dbReference type="SUPFAM" id="SSF49785">
    <property type="entry name" value="Galactose-binding domain-like"/>
    <property type="match status" value="1"/>
</dbReference>
<evidence type="ECO:0000313" key="5">
    <source>
        <dbReference type="EMBL" id="WEW59537.1"/>
    </source>
</evidence>
<feature type="domain" description="PITH" evidence="4">
    <location>
        <begin position="65"/>
        <end position="260"/>
    </location>
</feature>
<dbReference type="AlphaFoldDB" id="A0AAF0DJ16"/>
<dbReference type="Gene3D" id="3.40.30.10">
    <property type="entry name" value="Glutaredoxin"/>
    <property type="match status" value="1"/>
</dbReference>
<reference evidence="5" key="1">
    <citation type="submission" date="2023-03" db="EMBL/GenBank/DDBJ databases">
        <title>Emydomyces testavorans Genome Sequence.</title>
        <authorList>
            <person name="Hoyer L."/>
        </authorList>
    </citation>
    <scope>NUCLEOTIDE SEQUENCE</scope>
    <source>
        <strain evidence="5">16-2883</strain>
    </source>
</reference>
<feature type="compositionally biased region" description="Basic and acidic residues" evidence="3">
    <location>
        <begin position="112"/>
        <end position="121"/>
    </location>
</feature>